<proteinExistence type="predicted"/>
<dbReference type="NCBIfam" id="NF033860">
    <property type="entry name" value="Wzy_O6_O28"/>
    <property type="match status" value="1"/>
</dbReference>
<feature type="transmembrane region" description="Helical" evidence="1">
    <location>
        <begin position="140"/>
        <end position="160"/>
    </location>
</feature>
<dbReference type="RefSeq" id="WP_072664657.1">
    <property type="nucleotide sequence ID" value="NZ_AP024123.1"/>
</dbReference>
<keyword evidence="1" id="KW-0472">Membrane</keyword>
<accession>A0A8S7B415</accession>
<evidence type="ECO:0000256" key="1">
    <source>
        <dbReference type="SAM" id="Phobius"/>
    </source>
</evidence>
<evidence type="ECO:0000313" key="3">
    <source>
        <dbReference type="Proteomes" id="UP000523388"/>
    </source>
</evidence>
<name>A0A8S7B415_ECOLX</name>
<feature type="transmembrane region" description="Helical" evidence="1">
    <location>
        <begin position="45"/>
        <end position="65"/>
    </location>
</feature>
<feature type="transmembrane region" description="Helical" evidence="1">
    <location>
        <begin position="109"/>
        <end position="128"/>
    </location>
</feature>
<feature type="transmembrane region" description="Helical" evidence="1">
    <location>
        <begin position="301"/>
        <end position="323"/>
    </location>
</feature>
<organism evidence="2 3">
    <name type="scientific">Escherichia coli</name>
    <dbReference type="NCBI Taxonomy" id="562"/>
    <lineage>
        <taxon>Bacteria</taxon>
        <taxon>Pseudomonadati</taxon>
        <taxon>Pseudomonadota</taxon>
        <taxon>Gammaproteobacteria</taxon>
        <taxon>Enterobacterales</taxon>
        <taxon>Enterobacteriaceae</taxon>
        <taxon>Escherichia</taxon>
    </lineage>
</organism>
<feature type="transmembrane region" description="Helical" evidence="1">
    <location>
        <begin position="7"/>
        <end position="25"/>
    </location>
</feature>
<keyword evidence="1" id="KW-1133">Transmembrane helix</keyword>
<feature type="transmembrane region" description="Helical" evidence="1">
    <location>
        <begin position="359"/>
        <end position="379"/>
    </location>
</feature>
<feature type="transmembrane region" description="Helical" evidence="1">
    <location>
        <begin position="202"/>
        <end position="221"/>
    </location>
</feature>
<keyword evidence="1" id="KW-0812">Transmembrane</keyword>
<reference evidence="2 3" key="1">
    <citation type="submission" date="2018-08" db="EMBL/GenBank/DDBJ databases">
        <authorList>
            <consortium name="GenomeTrakr network: Whole genome sequencing for foodborne pathogen traceback"/>
        </authorList>
    </citation>
    <scope>NUCLEOTIDE SEQUENCE [LARGE SCALE GENOMIC DNA]</scope>
    <source>
        <strain evidence="2 3">AZ-TG102963</strain>
    </source>
</reference>
<gene>
    <name evidence="2" type="primary">wzy</name>
    <name evidence="2" type="ORF">C1Q91_000039</name>
</gene>
<dbReference type="AlphaFoldDB" id="A0A8S7B415"/>
<evidence type="ECO:0000313" key="2">
    <source>
        <dbReference type="EMBL" id="EFA9843736.1"/>
    </source>
</evidence>
<feature type="transmembrane region" description="Helical" evidence="1">
    <location>
        <begin position="77"/>
        <end position="97"/>
    </location>
</feature>
<dbReference type="EMBL" id="AASCJS010000001">
    <property type="protein sequence ID" value="EFA9843736.1"/>
    <property type="molecule type" value="Genomic_DNA"/>
</dbReference>
<feature type="transmembrane region" description="Helical" evidence="1">
    <location>
        <begin position="335"/>
        <end position="353"/>
    </location>
</feature>
<dbReference type="Proteomes" id="UP000523388">
    <property type="component" value="Unassembled WGS sequence"/>
</dbReference>
<comment type="caution">
    <text evidence="2">The sequence shown here is derived from an EMBL/GenBank/DDBJ whole genome shotgun (WGS) entry which is preliminary data.</text>
</comment>
<feature type="transmembrane region" description="Helical" evidence="1">
    <location>
        <begin position="180"/>
        <end position="197"/>
    </location>
</feature>
<sequence length="386" mass="44737">MKNIKSIIIIGYCLINVISYFTLIETNNYGNTLNNISISLTHSELFLFLIMSVLSYSVFFIYRDIKYYECVQVSTSRIIDVFFAFVLSYNIFVFYILGIGRAGTSTSDIGFLQNILPVFQSTLIYYAVVRKNIRKMQVALLISASIFILLKGWSSHLFIITVAELLYRYRNQRINFTKKLLLVILLPIFIVLFFYVYKLKYYFRSGVMFDIPFFIYFEYVISRLSQISNIAYLYEIRDAFHKIIIENGEGGEFFIKEFLLALIPKSFLGINDYRPLDNLFGINFINSELDNAGFAITVPGLFVISSTFGLLSVLCCFFFILLITKFLYHVFSKNYGSAGAAMAISILLYFNYSGSLKEIALSLFAFFLFKLLSIFQYNFRKIMKIS</sequence>
<protein>
    <submittedName>
        <fullName evidence="2">Oligosaccharide repeat unit polymerase</fullName>
    </submittedName>
</protein>